<evidence type="ECO:0008006" key="5">
    <source>
        <dbReference type="Google" id="ProtNLM"/>
    </source>
</evidence>
<evidence type="ECO:0000256" key="1">
    <source>
        <dbReference type="SAM" id="MobiDB-lite"/>
    </source>
</evidence>
<dbReference type="AlphaFoldDB" id="A0A0L0FN77"/>
<feature type="non-terminal residue" evidence="3">
    <location>
        <position position="1"/>
    </location>
</feature>
<dbReference type="EMBL" id="KQ242530">
    <property type="protein sequence ID" value="KNC78245.1"/>
    <property type="molecule type" value="Genomic_DNA"/>
</dbReference>
<sequence>GSASSGGSITSNDGKFENITPESAPSAPVETGTQTDDYDADTPKHGIGMPIFTGITIWLGLSWTISLAGLAAVVDQLKSNCIQVNVTGSDGQSAVVNSCGPGFGMSWFALFLELFAVAGIYLAIKYRTWYDYKLLLAGLMLLATAVFTVSVDFILTISALSPNDSLVSSADAAAAGFIMMLMGNYLLFLLILPASESAVGRFLARPNWPKINWSRFRRKRAPFNPEEGAAETGN</sequence>
<keyword evidence="2" id="KW-1133">Transmembrane helix</keyword>
<keyword evidence="2" id="KW-0812">Transmembrane</keyword>
<feature type="transmembrane region" description="Helical" evidence="2">
    <location>
        <begin position="136"/>
        <end position="160"/>
    </location>
</feature>
<feature type="transmembrane region" description="Helical" evidence="2">
    <location>
        <begin position="172"/>
        <end position="192"/>
    </location>
</feature>
<evidence type="ECO:0000256" key="2">
    <source>
        <dbReference type="SAM" id="Phobius"/>
    </source>
</evidence>
<dbReference type="RefSeq" id="XP_014152147.1">
    <property type="nucleotide sequence ID" value="XM_014296672.1"/>
</dbReference>
<keyword evidence="2" id="KW-0472">Membrane</keyword>
<feature type="compositionally biased region" description="Polar residues" evidence="1">
    <location>
        <begin position="1"/>
        <end position="13"/>
    </location>
</feature>
<accession>A0A0L0FN77</accession>
<evidence type="ECO:0000313" key="4">
    <source>
        <dbReference type="Proteomes" id="UP000054560"/>
    </source>
</evidence>
<feature type="region of interest" description="Disordered" evidence="1">
    <location>
        <begin position="1"/>
        <end position="40"/>
    </location>
</feature>
<reference evidence="3 4" key="1">
    <citation type="submission" date="2011-02" db="EMBL/GenBank/DDBJ databases">
        <title>The Genome Sequence of Sphaeroforma arctica JP610.</title>
        <authorList>
            <consortium name="The Broad Institute Genome Sequencing Platform"/>
            <person name="Russ C."/>
            <person name="Cuomo C."/>
            <person name="Young S.K."/>
            <person name="Zeng Q."/>
            <person name="Gargeya S."/>
            <person name="Alvarado L."/>
            <person name="Berlin A."/>
            <person name="Chapman S.B."/>
            <person name="Chen Z."/>
            <person name="Freedman E."/>
            <person name="Gellesch M."/>
            <person name="Goldberg J."/>
            <person name="Griggs A."/>
            <person name="Gujja S."/>
            <person name="Heilman E."/>
            <person name="Heiman D."/>
            <person name="Howarth C."/>
            <person name="Mehta T."/>
            <person name="Neiman D."/>
            <person name="Pearson M."/>
            <person name="Roberts A."/>
            <person name="Saif S."/>
            <person name="Shea T."/>
            <person name="Shenoy N."/>
            <person name="Sisk P."/>
            <person name="Stolte C."/>
            <person name="Sykes S."/>
            <person name="White J."/>
            <person name="Yandava C."/>
            <person name="Burger G."/>
            <person name="Gray M.W."/>
            <person name="Holland P.W.H."/>
            <person name="King N."/>
            <person name="Lang F.B.F."/>
            <person name="Roger A.J."/>
            <person name="Ruiz-Trillo I."/>
            <person name="Haas B."/>
            <person name="Nusbaum C."/>
            <person name="Birren B."/>
        </authorList>
    </citation>
    <scope>NUCLEOTIDE SEQUENCE [LARGE SCALE GENOMIC DNA]</scope>
    <source>
        <strain evidence="3 4">JP610</strain>
    </source>
</reference>
<dbReference type="GeneID" id="25909824"/>
<feature type="transmembrane region" description="Helical" evidence="2">
    <location>
        <begin position="51"/>
        <end position="74"/>
    </location>
</feature>
<evidence type="ECO:0000313" key="3">
    <source>
        <dbReference type="EMBL" id="KNC78245.1"/>
    </source>
</evidence>
<protein>
    <recommendedName>
        <fullName evidence="5">MARVEL domain-containing protein</fullName>
    </recommendedName>
</protein>
<proteinExistence type="predicted"/>
<keyword evidence="4" id="KW-1185">Reference proteome</keyword>
<dbReference type="Proteomes" id="UP000054560">
    <property type="component" value="Unassembled WGS sequence"/>
</dbReference>
<feature type="transmembrane region" description="Helical" evidence="2">
    <location>
        <begin position="105"/>
        <end position="124"/>
    </location>
</feature>
<name>A0A0L0FN77_9EUKA</name>
<organism evidence="3 4">
    <name type="scientific">Sphaeroforma arctica JP610</name>
    <dbReference type="NCBI Taxonomy" id="667725"/>
    <lineage>
        <taxon>Eukaryota</taxon>
        <taxon>Ichthyosporea</taxon>
        <taxon>Ichthyophonida</taxon>
        <taxon>Sphaeroforma</taxon>
    </lineage>
</organism>
<gene>
    <name evidence="3" type="ORF">SARC_09320</name>
</gene>